<reference evidence="4" key="1">
    <citation type="submission" date="2013-09" db="EMBL/GenBank/DDBJ databases">
        <title>Corchorus olitorius genome sequencing.</title>
        <authorList>
            <person name="Alam M."/>
            <person name="Haque M.S."/>
            <person name="Islam M.S."/>
            <person name="Emdad E.M."/>
            <person name="Islam M.M."/>
            <person name="Ahmed B."/>
            <person name="Halim A."/>
            <person name="Hossen Q.M.M."/>
            <person name="Hossain M.Z."/>
            <person name="Ahmed R."/>
            <person name="Khan M.M."/>
            <person name="Islam R."/>
            <person name="Rashid M.M."/>
            <person name="Khan S.A."/>
            <person name="Rahman M.S."/>
            <person name="Alam M."/>
            <person name="Yahiya A.S."/>
            <person name="Khan M.S."/>
            <person name="Azam M.S."/>
            <person name="Haque T."/>
            <person name="Lashkar M.Z.H."/>
            <person name="Akhand A.I."/>
            <person name="Morshed G."/>
            <person name="Roy S."/>
            <person name="Uddin K.S."/>
            <person name="Rabeya T."/>
            <person name="Hossain A.S."/>
            <person name="Chowdhury A."/>
            <person name="Snigdha A.R."/>
            <person name="Mortoza M.S."/>
            <person name="Matin S.A."/>
            <person name="Hoque S.M.E."/>
            <person name="Islam M.K."/>
            <person name="Roy D.K."/>
            <person name="Haider R."/>
            <person name="Moosa M.M."/>
            <person name="Elias S.M."/>
            <person name="Hasan A.M."/>
            <person name="Jahan S."/>
            <person name="Shafiuddin M."/>
            <person name="Mahmood N."/>
            <person name="Shommy N.S."/>
        </authorList>
    </citation>
    <scope>NUCLEOTIDE SEQUENCE [LARGE SCALE GENOMIC DNA]</scope>
    <source>
        <strain evidence="4">cv. O-4</strain>
    </source>
</reference>
<gene>
    <name evidence="3" type="ORF">COLO4_31463</name>
</gene>
<dbReference type="Gene3D" id="3.30.200.20">
    <property type="entry name" value="Phosphorylase Kinase, domain 1"/>
    <property type="match status" value="1"/>
</dbReference>
<evidence type="ECO:0000256" key="1">
    <source>
        <dbReference type="ARBA" id="ARBA00022741"/>
    </source>
</evidence>
<dbReference type="SUPFAM" id="SSF56112">
    <property type="entry name" value="Protein kinase-like (PK-like)"/>
    <property type="match status" value="1"/>
</dbReference>
<dbReference type="PANTHER" id="PTHR27007">
    <property type="match status" value="1"/>
</dbReference>
<dbReference type="InterPro" id="IPR011009">
    <property type="entry name" value="Kinase-like_dom_sf"/>
</dbReference>
<evidence type="ECO:0000256" key="2">
    <source>
        <dbReference type="ARBA" id="ARBA00022840"/>
    </source>
</evidence>
<keyword evidence="1" id="KW-0547">Nucleotide-binding</keyword>
<evidence type="ECO:0000313" key="3">
    <source>
        <dbReference type="EMBL" id="OMO65221.1"/>
    </source>
</evidence>
<dbReference type="Proteomes" id="UP000187203">
    <property type="component" value="Unassembled WGS sequence"/>
</dbReference>
<accession>A0A1R3H4G3</accession>
<dbReference type="InterPro" id="IPR050528">
    <property type="entry name" value="L-type_Lectin-RKs"/>
</dbReference>
<evidence type="ECO:0000313" key="4">
    <source>
        <dbReference type="Proteomes" id="UP000187203"/>
    </source>
</evidence>
<proteinExistence type="predicted"/>
<sequence>MEDWEFEYWPHRMTFQEIDAATNGFSEENVIGVGGNGKVYKGVLPGGTEIAKVKATDMWANYSQSSGHGYPSHPTFEDIRQANSSSMSLSWTNTIMEDLENNEACCSRTAR</sequence>
<dbReference type="EMBL" id="AWUE01020854">
    <property type="protein sequence ID" value="OMO65221.1"/>
    <property type="molecule type" value="Genomic_DNA"/>
</dbReference>
<comment type="caution">
    <text evidence="3">The sequence shown here is derived from an EMBL/GenBank/DDBJ whole genome shotgun (WGS) entry which is preliminary data.</text>
</comment>
<dbReference type="AlphaFoldDB" id="A0A1R3H4G3"/>
<keyword evidence="4" id="KW-1185">Reference proteome</keyword>
<keyword evidence="2" id="KW-0067">ATP-binding</keyword>
<name>A0A1R3H4G3_9ROSI</name>
<dbReference type="STRING" id="93759.A0A1R3H4G3"/>
<organism evidence="3 4">
    <name type="scientific">Corchorus olitorius</name>
    <dbReference type="NCBI Taxonomy" id="93759"/>
    <lineage>
        <taxon>Eukaryota</taxon>
        <taxon>Viridiplantae</taxon>
        <taxon>Streptophyta</taxon>
        <taxon>Embryophyta</taxon>
        <taxon>Tracheophyta</taxon>
        <taxon>Spermatophyta</taxon>
        <taxon>Magnoliopsida</taxon>
        <taxon>eudicotyledons</taxon>
        <taxon>Gunneridae</taxon>
        <taxon>Pentapetalae</taxon>
        <taxon>rosids</taxon>
        <taxon>malvids</taxon>
        <taxon>Malvales</taxon>
        <taxon>Malvaceae</taxon>
        <taxon>Grewioideae</taxon>
        <taxon>Apeibeae</taxon>
        <taxon>Corchorus</taxon>
    </lineage>
</organism>
<dbReference type="GO" id="GO:0005524">
    <property type="term" value="F:ATP binding"/>
    <property type="evidence" value="ECO:0007669"/>
    <property type="project" value="UniProtKB-KW"/>
</dbReference>
<protein>
    <submittedName>
        <fullName evidence="3">Uncharacterized protein</fullName>
    </submittedName>
</protein>